<evidence type="ECO:0000256" key="3">
    <source>
        <dbReference type="ARBA" id="ARBA00022833"/>
    </source>
</evidence>
<evidence type="ECO:0000259" key="6">
    <source>
        <dbReference type="PROSITE" id="PS50089"/>
    </source>
</evidence>
<keyword evidence="1 4" id="KW-0479">Metal-binding</keyword>
<feature type="compositionally biased region" description="Low complexity" evidence="5">
    <location>
        <begin position="254"/>
        <end position="287"/>
    </location>
</feature>
<evidence type="ECO:0000259" key="7">
    <source>
        <dbReference type="PROSITE" id="PS50145"/>
    </source>
</evidence>
<dbReference type="InterPro" id="IPR001293">
    <property type="entry name" value="Znf_TRAF"/>
</dbReference>
<keyword evidence="3 4" id="KW-0862">Zinc</keyword>
<dbReference type="GO" id="GO:0008270">
    <property type="term" value="F:zinc ion binding"/>
    <property type="evidence" value="ECO:0007669"/>
    <property type="project" value="UniProtKB-KW"/>
</dbReference>
<dbReference type="EMBL" id="RRYP01005897">
    <property type="protein sequence ID" value="TNV81638.1"/>
    <property type="molecule type" value="Genomic_DNA"/>
</dbReference>
<dbReference type="Gene3D" id="3.30.40.10">
    <property type="entry name" value="Zinc/RING finger domain, C3HC4 (zinc finger)"/>
    <property type="match status" value="2"/>
</dbReference>
<feature type="region of interest" description="Disordered" evidence="5">
    <location>
        <begin position="221"/>
        <end position="289"/>
    </location>
</feature>
<evidence type="ECO:0000313" key="8">
    <source>
        <dbReference type="EMBL" id="TNV81638.1"/>
    </source>
</evidence>
<reference evidence="8" key="1">
    <citation type="submission" date="2019-06" db="EMBL/GenBank/DDBJ databases">
        <authorList>
            <person name="Zheng W."/>
        </authorList>
    </citation>
    <scope>NUCLEOTIDE SEQUENCE</scope>
    <source>
        <strain evidence="8">QDHG01</strain>
    </source>
</reference>
<evidence type="ECO:0000256" key="4">
    <source>
        <dbReference type="PROSITE-ProRule" id="PRU00207"/>
    </source>
</evidence>
<feature type="zinc finger region" description="TRAF-type" evidence="4">
    <location>
        <begin position="130"/>
        <end position="186"/>
    </location>
</feature>
<dbReference type="Proteomes" id="UP000785679">
    <property type="component" value="Unassembled WGS sequence"/>
</dbReference>
<comment type="caution">
    <text evidence="8">The sequence shown here is derived from an EMBL/GenBank/DDBJ whole genome shotgun (WGS) entry which is preliminary data.</text>
</comment>
<evidence type="ECO:0000313" key="9">
    <source>
        <dbReference type="Proteomes" id="UP000785679"/>
    </source>
</evidence>
<keyword evidence="9" id="KW-1185">Reference proteome</keyword>
<dbReference type="InterPro" id="IPR001841">
    <property type="entry name" value="Znf_RING"/>
</dbReference>
<dbReference type="SUPFAM" id="SSF50998">
    <property type="entry name" value="Quinoprotein alcohol dehydrogenase-like"/>
    <property type="match status" value="1"/>
</dbReference>
<feature type="domain" description="RING-type" evidence="6">
    <location>
        <begin position="48"/>
        <end position="87"/>
    </location>
</feature>
<dbReference type="PROSITE" id="PS50089">
    <property type="entry name" value="ZF_RING_2"/>
    <property type="match status" value="1"/>
</dbReference>
<feature type="compositionally biased region" description="Polar residues" evidence="5">
    <location>
        <begin position="225"/>
        <end position="236"/>
    </location>
</feature>
<feature type="domain" description="TRAF-type" evidence="7">
    <location>
        <begin position="130"/>
        <end position="186"/>
    </location>
</feature>
<dbReference type="PANTHER" id="PTHR10131:SF94">
    <property type="entry name" value="TNF RECEPTOR-ASSOCIATED FACTOR 4"/>
    <property type="match status" value="1"/>
</dbReference>
<dbReference type="PROSITE" id="PS50145">
    <property type="entry name" value="ZF_TRAF"/>
    <property type="match status" value="1"/>
</dbReference>
<dbReference type="InterPro" id="IPR011047">
    <property type="entry name" value="Quinoprotein_ADH-like_sf"/>
</dbReference>
<dbReference type="InterPro" id="IPR013083">
    <property type="entry name" value="Znf_RING/FYVE/PHD"/>
</dbReference>
<sequence>MESSFSDEEVKAYLSTLQPIPHSLQQSVSNLKFAPDEEGDSATSAFTCSICLCLLYEPRECSLCTQLFCLECITRWTDNNRDCPNCKQSEGFTPRKISLILVSLMDATKVEGCPNEGCGAQVKKYGQALTHFKKDCPKIPVRCSFEACGQTLVREDAERHLRSNGCKGLLERCGECGTEGAKKAMKEHLECVALVKVKFESVLKEKDLEIERLKGEIQILKSKSHPSQSQNPSFLQETDEESKEQPTTLDAPTHTPSLYHSPHLSLPLKTPPHSSLLHSSQSHPTLTKSRLEDGDYFGQIYPSPLNSEIIYLIDSKPKQICVVKGGVTIKQHQLQRAPESMLIIGERGIMLVGEENGWIDVARVQADGTLKIFKEIELPEKPNHGIRVIQLLRLDKDRVLVVYYRRTLMILNLNTLDIVGDFEIPQPIPEGSQWPEEVYIKDTCILKATQSTTTLCLAVEKLGIVTISITEVGNNAFTFKHEETHNLEDYSTIYWVGKALAEDTILFLNRDKKVYIYHLPSRSVLKKILITDHIGTDMSYTAPALIPTSEYYETGYPTLYALRDGQNLFLIDLINGESNQIVEGGLNANHALAQLAVEVYSPMLNGAQDLHGMAKRVMDGESKREKAQDLIIYTTTWCVQPEAEGLMYLYRHSRSLMRELVKIQIAL</sequence>
<protein>
    <recommendedName>
        <fullName evidence="10">RING-type domain-containing protein</fullName>
    </recommendedName>
</protein>
<evidence type="ECO:0000256" key="1">
    <source>
        <dbReference type="ARBA" id="ARBA00022723"/>
    </source>
</evidence>
<evidence type="ECO:0000256" key="5">
    <source>
        <dbReference type="SAM" id="MobiDB-lite"/>
    </source>
</evidence>
<accession>A0A8J8NUA3</accession>
<proteinExistence type="predicted"/>
<dbReference type="SUPFAM" id="SSF57850">
    <property type="entry name" value="RING/U-box"/>
    <property type="match status" value="1"/>
</dbReference>
<gene>
    <name evidence="8" type="ORF">FGO68_gene12546</name>
</gene>
<evidence type="ECO:0008006" key="10">
    <source>
        <dbReference type="Google" id="ProtNLM"/>
    </source>
</evidence>
<name>A0A8J8NUA3_HALGN</name>
<dbReference type="AlphaFoldDB" id="A0A8J8NUA3"/>
<organism evidence="8 9">
    <name type="scientific">Halteria grandinella</name>
    <dbReference type="NCBI Taxonomy" id="5974"/>
    <lineage>
        <taxon>Eukaryota</taxon>
        <taxon>Sar</taxon>
        <taxon>Alveolata</taxon>
        <taxon>Ciliophora</taxon>
        <taxon>Intramacronucleata</taxon>
        <taxon>Spirotrichea</taxon>
        <taxon>Stichotrichia</taxon>
        <taxon>Sporadotrichida</taxon>
        <taxon>Halteriidae</taxon>
        <taxon>Halteria</taxon>
    </lineage>
</organism>
<dbReference type="PANTHER" id="PTHR10131">
    <property type="entry name" value="TNF RECEPTOR ASSOCIATED FACTOR"/>
    <property type="match status" value="1"/>
</dbReference>
<dbReference type="OrthoDB" id="9049620at2759"/>
<keyword evidence="2 4" id="KW-0863">Zinc-finger</keyword>
<evidence type="ECO:0000256" key="2">
    <source>
        <dbReference type="ARBA" id="ARBA00022771"/>
    </source>
</evidence>